<protein>
    <submittedName>
        <fullName evidence="2">Inovirus Gp2 family protein</fullName>
    </submittedName>
</protein>
<keyword evidence="3" id="KW-1185">Reference proteome</keyword>
<evidence type="ECO:0000313" key="2">
    <source>
        <dbReference type="EMBL" id="RKG29048.1"/>
    </source>
</evidence>
<reference evidence="2 3" key="1">
    <citation type="submission" date="2018-09" db="EMBL/GenBank/DDBJ databases">
        <title>The draft genome of Acinetobacter spp. strains.</title>
        <authorList>
            <person name="Qin J."/>
            <person name="Feng Y."/>
            <person name="Zong Z."/>
        </authorList>
    </citation>
    <scope>NUCLEOTIDE SEQUENCE [LARGE SCALE GENOMIC DNA]</scope>
    <source>
        <strain evidence="2 3">WCHAc060012</strain>
    </source>
</reference>
<accession>A0A3A8E4G7</accession>
<evidence type="ECO:0000259" key="1">
    <source>
        <dbReference type="Pfam" id="PF11726"/>
    </source>
</evidence>
<dbReference type="EMBL" id="RAXV01000071">
    <property type="protein sequence ID" value="RKG29048.1"/>
    <property type="molecule type" value="Genomic_DNA"/>
</dbReference>
<dbReference type="Pfam" id="PF11726">
    <property type="entry name" value="YagK_YfjJ_C"/>
    <property type="match status" value="1"/>
</dbReference>
<dbReference type="InterPro" id="IPR057271">
    <property type="entry name" value="YagK_YfjJ_C"/>
</dbReference>
<proteinExistence type="predicted"/>
<comment type="caution">
    <text evidence="2">The sequence shown here is derived from an EMBL/GenBank/DDBJ whole genome shotgun (WGS) entry which is preliminary data.</text>
</comment>
<dbReference type="OrthoDB" id="8592743at2"/>
<dbReference type="Proteomes" id="UP000282388">
    <property type="component" value="Unassembled WGS sequence"/>
</dbReference>
<organism evidence="2 3">
    <name type="scientific">Acinetobacter tianfuensis</name>
    <dbReference type="NCBI Taxonomy" id="2419603"/>
    <lineage>
        <taxon>Bacteria</taxon>
        <taxon>Pseudomonadati</taxon>
        <taxon>Pseudomonadota</taxon>
        <taxon>Gammaproteobacteria</taxon>
        <taxon>Moraxellales</taxon>
        <taxon>Moraxellaceae</taxon>
        <taxon>Acinetobacter</taxon>
    </lineage>
</organism>
<evidence type="ECO:0000313" key="3">
    <source>
        <dbReference type="Proteomes" id="UP000282388"/>
    </source>
</evidence>
<feature type="domain" description="YagK/YfjJ C-terminal" evidence="1">
    <location>
        <begin position="122"/>
        <end position="211"/>
    </location>
</feature>
<gene>
    <name evidence="2" type="ORF">D7V32_16770</name>
</gene>
<dbReference type="AlphaFoldDB" id="A0A3A8E4G7"/>
<name>A0A3A8E4G7_9GAMM</name>
<sequence length="285" mass="33626">MCRSRLLIEIEANTKAWVKTKNEPLDFYIEFTRLLVDFDQAYCGSYCYFGYINAWCDLLEEHDIHGLGTVQVEAILTNKTFDEYQSYFKGYRSQYHKDIRRHRANEVRNTKSFLKKIEKAIQVYSKSEVVRVDLFYLKDFHDLIDIENFYDDIGKFRKEISKREGLFNNLVDYAWALEQGADKGYHCHLLLIFNGHKHQNGWAIAEQLGKLWKQLTAGQGHHFNCHDTEQIKRYASLGILGIGKIHRDCSREVEKLCNAGAYLVNPEKEDQYLRVKNKARMRTFQ</sequence>